<evidence type="ECO:0008006" key="4">
    <source>
        <dbReference type="Google" id="ProtNLM"/>
    </source>
</evidence>
<feature type="region of interest" description="Disordered" evidence="1">
    <location>
        <begin position="266"/>
        <end position="297"/>
    </location>
</feature>
<evidence type="ECO:0000256" key="1">
    <source>
        <dbReference type="SAM" id="MobiDB-lite"/>
    </source>
</evidence>
<evidence type="ECO:0000313" key="3">
    <source>
        <dbReference type="Proteomes" id="UP001215280"/>
    </source>
</evidence>
<accession>A0AAD7NB57</accession>
<dbReference type="AlphaFoldDB" id="A0AAD7NB57"/>
<evidence type="ECO:0000313" key="2">
    <source>
        <dbReference type="EMBL" id="KAJ7753385.1"/>
    </source>
</evidence>
<feature type="compositionally biased region" description="Low complexity" evidence="1">
    <location>
        <begin position="444"/>
        <end position="462"/>
    </location>
</feature>
<sequence length="555" mass="60807">MVFIQNAVPNSPKGTHPPPLAPSNKENYLHIPPRPDYTNMDQRPSNAWLYSLNPGHIDGGVNPPAFYPSQEDIIRKMYIWNPGHPMFQPAPSTTGPTAPTATTTEAPVALPVPIDPALQEQTVAATPTPLELAGHQVSVIEVRPAPEKMTSTRTGKPAARKDERESKFDYIKLEDMSRCDFVTAFLKVHDRAEEYSPGVHSGPPFKMSWTGSSGGKAGAITIENDREYQLAVAALKQKNNPAVTVEYNISLMEGYRVRKRSSSVSSLSSSPFSSLPSTPCPSPKKAFPHHEAQDDDPELLYGTKVPRVDDFTPQAQLNGHMVLKLKDKWVCKKHQGEHGEPGPCYIDASGNHIGLNNRKFAMWSSSIVAGEATIHEPPNTVEFDGLRDGRITSTRPRGRGGPRPSTSSGSGGNSDATTLLLAAMLPLITNLHKPASGEPPVTPPRANTAAATPEAPKKTVAPPMSPFAEPGSELHVCLLDFLKHKKIDLLHLETVFSELELTPDIITEVPMARLREISGMVEGRLWKFKIFCRDWTERLDEKCHAMSFRPLTDST</sequence>
<feature type="region of interest" description="Disordered" evidence="1">
    <location>
        <begin position="377"/>
        <end position="415"/>
    </location>
</feature>
<keyword evidence="3" id="KW-1185">Reference proteome</keyword>
<name>A0AAD7NB57_9AGAR</name>
<protein>
    <recommendedName>
        <fullName evidence="4">SAM domain-containing protein</fullName>
    </recommendedName>
</protein>
<feature type="region of interest" description="Disordered" evidence="1">
    <location>
        <begin position="432"/>
        <end position="466"/>
    </location>
</feature>
<feature type="region of interest" description="Disordered" evidence="1">
    <location>
        <begin position="1"/>
        <end position="22"/>
    </location>
</feature>
<gene>
    <name evidence="2" type="ORF">DFH07DRAFT_1030959</name>
</gene>
<comment type="caution">
    <text evidence="2">The sequence shown here is derived from an EMBL/GenBank/DDBJ whole genome shotgun (WGS) entry which is preliminary data.</text>
</comment>
<proteinExistence type="predicted"/>
<organism evidence="2 3">
    <name type="scientific">Mycena maculata</name>
    <dbReference type="NCBI Taxonomy" id="230809"/>
    <lineage>
        <taxon>Eukaryota</taxon>
        <taxon>Fungi</taxon>
        <taxon>Dikarya</taxon>
        <taxon>Basidiomycota</taxon>
        <taxon>Agaricomycotina</taxon>
        <taxon>Agaricomycetes</taxon>
        <taxon>Agaricomycetidae</taxon>
        <taxon>Agaricales</taxon>
        <taxon>Marasmiineae</taxon>
        <taxon>Mycenaceae</taxon>
        <taxon>Mycena</taxon>
    </lineage>
</organism>
<dbReference type="Proteomes" id="UP001215280">
    <property type="component" value="Unassembled WGS sequence"/>
</dbReference>
<dbReference type="EMBL" id="JARJLG010000071">
    <property type="protein sequence ID" value="KAJ7753385.1"/>
    <property type="molecule type" value="Genomic_DNA"/>
</dbReference>
<feature type="compositionally biased region" description="Low complexity" evidence="1">
    <location>
        <begin position="266"/>
        <end position="277"/>
    </location>
</feature>
<reference evidence="2" key="1">
    <citation type="submission" date="2023-03" db="EMBL/GenBank/DDBJ databases">
        <title>Massive genome expansion in bonnet fungi (Mycena s.s.) driven by repeated elements and novel gene families across ecological guilds.</title>
        <authorList>
            <consortium name="Lawrence Berkeley National Laboratory"/>
            <person name="Harder C.B."/>
            <person name="Miyauchi S."/>
            <person name="Viragh M."/>
            <person name="Kuo A."/>
            <person name="Thoen E."/>
            <person name="Andreopoulos B."/>
            <person name="Lu D."/>
            <person name="Skrede I."/>
            <person name="Drula E."/>
            <person name="Henrissat B."/>
            <person name="Morin E."/>
            <person name="Kohler A."/>
            <person name="Barry K."/>
            <person name="LaButti K."/>
            <person name="Morin E."/>
            <person name="Salamov A."/>
            <person name="Lipzen A."/>
            <person name="Mereny Z."/>
            <person name="Hegedus B."/>
            <person name="Baldrian P."/>
            <person name="Stursova M."/>
            <person name="Weitz H."/>
            <person name="Taylor A."/>
            <person name="Grigoriev I.V."/>
            <person name="Nagy L.G."/>
            <person name="Martin F."/>
            <person name="Kauserud H."/>
        </authorList>
    </citation>
    <scope>NUCLEOTIDE SEQUENCE</scope>
    <source>
        <strain evidence="2">CBHHK188m</strain>
    </source>
</reference>